<evidence type="ECO:0000259" key="6">
    <source>
        <dbReference type="PROSITE" id="PS51007"/>
    </source>
</evidence>
<dbReference type="Proteomes" id="UP000094172">
    <property type="component" value="Unassembled WGS sequence"/>
</dbReference>
<keyword evidence="8" id="KW-1185">Reference proteome</keyword>
<keyword evidence="1 4" id="KW-0349">Heme</keyword>
<organism evidence="7 8">
    <name type="scientific">Methyloceanibacter stevinii</name>
    <dbReference type="NCBI Taxonomy" id="1774970"/>
    <lineage>
        <taxon>Bacteria</taxon>
        <taxon>Pseudomonadati</taxon>
        <taxon>Pseudomonadota</taxon>
        <taxon>Alphaproteobacteria</taxon>
        <taxon>Hyphomicrobiales</taxon>
        <taxon>Hyphomicrobiaceae</taxon>
        <taxon>Methyloceanibacter</taxon>
    </lineage>
</organism>
<dbReference type="InterPro" id="IPR010538">
    <property type="entry name" value="DHOR"/>
</dbReference>
<evidence type="ECO:0000256" key="3">
    <source>
        <dbReference type="ARBA" id="ARBA00023004"/>
    </source>
</evidence>
<evidence type="ECO:0000313" key="7">
    <source>
        <dbReference type="EMBL" id="ODR95934.1"/>
    </source>
</evidence>
<reference evidence="7 8" key="1">
    <citation type="journal article" date="2016" name="Environ. Microbiol.">
        <title>New Methyloceanibacter diversity from North Sea sediments includes methanotroph containing solely the soluble methane monooxygenase.</title>
        <authorList>
            <person name="Vekeman B."/>
            <person name="Kerckhof F.M."/>
            <person name="Cremers G."/>
            <person name="de Vos P."/>
            <person name="Vandamme P."/>
            <person name="Boon N."/>
            <person name="Op den Camp H.J."/>
            <person name="Heylen K."/>
        </authorList>
    </citation>
    <scope>NUCLEOTIDE SEQUENCE [LARGE SCALE GENOMIC DNA]</scope>
    <source>
        <strain evidence="7 8">R-67176</strain>
    </source>
</reference>
<gene>
    <name evidence="7" type="ORF">AUC70_01095</name>
</gene>
<dbReference type="InterPro" id="IPR009056">
    <property type="entry name" value="Cyt_c-like_dom"/>
</dbReference>
<dbReference type="AlphaFoldDB" id="A0A1E3VQX6"/>
<evidence type="ECO:0000256" key="1">
    <source>
        <dbReference type="ARBA" id="ARBA00022617"/>
    </source>
</evidence>
<dbReference type="GO" id="GO:0046872">
    <property type="term" value="F:metal ion binding"/>
    <property type="evidence" value="ECO:0007669"/>
    <property type="project" value="UniProtKB-KW"/>
</dbReference>
<dbReference type="GO" id="GO:0020037">
    <property type="term" value="F:heme binding"/>
    <property type="evidence" value="ECO:0007669"/>
    <property type="project" value="InterPro"/>
</dbReference>
<feature type="domain" description="Cytochrome c" evidence="6">
    <location>
        <begin position="354"/>
        <end position="486"/>
    </location>
</feature>
<dbReference type="STRING" id="1774970.AUC70_01095"/>
<dbReference type="GO" id="GO:0009055">
    <property type="term" value="F:electron transfer activity"/>
    <property type="evidence" value="ECO:0007669"/>
    <property type="project" value="InterPro"/>
</dbReference>
<dbReference type="Gene3D" id="1.10.760.10">
    <property type="entry name" value="Cytochrome c-like domain"/>
    <property type="match status" value="1"/>
</dbReference>
<keyword evidence="3 4" id="KW-0408">Iron</keyword>
<feature type="compositionally biased region" description="Basic and acidic residues" evidence="5">
    <location>
        <begin position="28"/>
        <end position="37"/>
    </location>
</feature>
<dbReference type="InterPro" id="IPR051395">
    <property type="entry name" value="Cytochrome_c_Peroxidase/MauG"/>
</dbReference>
<keyword evidence="2 4" id="KW-0479">Metal-binding</keyword>
<feature type="region of interest" description="Disordered" evidence="5">
    <location>
        <begin position="19"/>
        <end position="45"/>
    </location>
</feature>
<dbReference type="InterPro" id="IPR036909">
    <property type="entry name" value="Cyt_c-like_dom_sf"/>
</dbReference>
<dbReference type="SUPFAM" id="SSF46626">
    <property type="entry name" value="Cytochrome c"/>
    <property type="match status" value="1"/>
</dbReference>
<sequence>MLAGLVLYARSAGGAGAPNVPVPAIDFTKAEPGEDRPGGGATSRAATDTANAFSQSSGNMGFRKELDFKIGNSIFRRHWVSAPASTDASDGLGPLFNVRGCQDCHLKDGRGHPPLASNTPGPTASLLFRLSVPAKTDDEKALLASGKVTVLPDPVYGGQLQDMSIQGHDAEGAVKVSYEEKEVSLADGETVSLRAPHYELTGLNYGPISPDVMVGPRIAPPMIGLGLLEAVPEEQIKANADPDDANGDGISGRPNRMWSKLHDKEMLGRFGWKANVPTIVEQNADAFSGDIGISTTLHPSGAGECTERQTSCIDAPSGNSPKYQNVEVGDELFDLMTFYTQNLAVPPRRNVDAPEVLKGKELFYKVGCAQCHQPNFTTGDVPEQTHLSNQLIWPYTDMLLHDMGEGLADDRPDGKATGSEWRTPPLWGIGLTETVSGHTQFLHDGRARNLTEAILWHGGEGQAARDRFASLDKEDRERLLAFLNSL</sequence>
<name>A0A1E3VQX6_9HYPH</name>
<evidence type="ECO:0000256" key="2">
    <source>
        <dbReference type="ARBA" id="ARBA00022723"/>
    </source>
</evidence>
<dbReference type="PANTHER" id="PTHR30600:SF4">
    <property type="entry name" value="CYTOCHROME C DOMAIN-CONTAINING PROTEIN"/>
    <property type="match status" value="1"/>
</dbReference>
<protein>
    <submittedName>
        <fullName evidence="7">Thiol oxidoreductase</fullName>
    </submittedName>
</protein>
<dbReference type="PIRSF" id="PIRSF028099">
    <property type="entry name" value="DUF1111"/>
    <property type="match status" value="1"/>
</dbReference>
<evidence type="ECO:0000313" key="8">
    <source>
        <dbReference type="Proteomes" id="UP000094172"/>
    </source>
</evidence>
<accession>A0A1E3VQX6</accession>
<evidence type="ECO:0000256" key="4">
    <source>
        <dbReference type="PROSITE-ProRule" id="PRU00433"/>
    </source>
</evidence>
<dbReference type="PANTHER" id="PTHR30600">
    <property type="entry name" value="CYTOCHROME C PEROXIDASE-RELATED"/>
    <property type="match status" value="1"/>
</dbReference>
<dbReference type="PROSITE" id="PS51007">
    <property type="entry name" value="CYTC"/>
    <property type="match status" value="1"/>
</dbReference>
<proteinExistence type="predicted"/>
<evidence type="ECO:0000256" key="5">
    <source>
        <dbReference type="SAM" id="MobiDB-lite"/>
    </source>
</evidence>
<comment type="caution">
    <text evidence="7">The sequence shown here is derived from an EMBL/GenBank/DDBJ whole genome shotgun (WGS) entry which is preliminary data.</text>
</comment>
<dbReference type="EMBL" id="LPWE01000010">
    <property type="protein sequence ID" value="ODR95934.1"/>
    <property type="molecule type" value="Genomic_DNA"/>
</dbReference>
<dbReference type="Pfam" id="PF06537">
    <property type="entry name" value="DHOR"/>
    <property type="match status" value="1"/>
</dbReference>
<dbReference type="GO" id="GO:0004130">
    <property type="term" value="F:cytochrome-c peroxidase activity"/>
    <property type="evidence" value="ECO:0007669"/>
    <property type="project" value="TreeGrafter"/>
</dbReference>